<dbReference type="InterPro" id="IPR012460">
    <property type="entry name" value="DUF1667"/>
</dbReference>
<dbReference type="Gene3D" id="3.10.530.10">
    <property type="entry name" value="CPE0013-like"/>
    <property type="match status" value="1"/>
</dbReference>
<dbReference type="SUPFAM" id="SSF160148">
    <property type="entry name" value="CPE0013-like"/>
    <property type="match status" value="1"/>
</dbReference>
<dbReference type="Proteomes" id="UP000620366">
    <property type="component" value="Unassembled WGS sequence"/>
</dbReference>
<dbReference type="PANTHER" id="PTHR39450">
    <property type="entry name" value="MOLYBDOPTERIN OXIDOREDUCTASE, 4FE-4S CLUSTER-BINDING SUBUNIT"/>
    <property type="match status" value="1"/>
</dbReference>
<dbReference type="PANTHER" id="PTHR39450:SF1">
    <property type="entry name" value="DUF1667 DOMAIN-CONTAINING PROTEIN"/>
    <property type="match status" value="1"/>
</dbReference>
<dbReference type="RefSeq" id="WP_249299224.1">
    <property type="nucleotide sequence ID" value="NZ_JACRSP010000001.1"/>
</dbReference>
<evidence type="ECO:0000313" key="1">
    <source>
        <dbReference type="EMBL" id="MBC8535497.1"/>
    </source>
</evidence>
<dbReference type="EMBL" id="JACRSP010000001">
    <property type="protein sequence ID" value="MBC8535497.1"/>
    <property type="molecule type" value="Genomic_DNA"/>
</dbReference>
<keyword evidence="2" id="KW-1185">Reference proteome</keyword>
<accession>A0A926DCV0</accession>
<dbReference type="Pfam" id="PF07892">
    <property type="entry name" value="DUF1667"/>
    <property type="match status" value="1"/>
</dbReference>
<dbReference type="InterPro" id="IPR036593">
    <property type="entry name" value="CPE0013-like_sf"/>
</dbReference>
<dbReference type="AlphaFoldDB" id="A0A926DCV0"/>
<organism evidence="1 2">
    <name type="scientific">Feifania hominis</name>
    <dbReference type="NCBI Taxonomy" id="2763660"/>
    <lineage>
        <taxon>Bacteria</taxon>
        <taxon>Bacillati</taxon>
        <taxon>Bacillota</taxon>
        <taxon>Clostridia</taxon>
        <taxon>Eubacteriales</taxon>
        <taxon>Feifaniaceae</taxon>
        <taxon>Feifania</taxon>
    </lineage>
</organism>
<gene>
    <name evidence="1" type="ORF">H8695_02155</name>
</gene>
<protein>
    <submittedName>
        <fullName evidence="1">DUF1667 domain-containing protein</fullName>
    </submittedName>
</protein>
<comment type="caution">
    <text evidence="1">The sequence shown here is derived from an EMBL/GenBank/DDBJ whole genome shotgun (WGS) entry which is preliminary data.</text>
</comment>
<reference evidence="1" key="1">
    <citation type="submission" date="2020-08" db="EMBL/GenBank/DDBJ databases">
        <title>Genome public.</title>
        <authorList>
            <person name="Liu C."/>
            <person name="Sun Q."/>
        </authorList>
    </citation>
    <scope>NUCLEOTIDE SEQUENCE</scope>
    <source>
        <strain evidence="1">BX7</strain>
    </source>
</reference>
<sequence>MRELTCIVCPKGCRLKVDETQNLRVSGNSCPRGEEYARAELTSPTRALTSTVRIEGALYRRCPVRTDGVIPKGLIREAMELLDTVTLEAPVKRGQVVVDNIAGTGVRFVTSREMRKVGN</sequence>
<proteinExistence type="predicted"/>
<name>A0A926DCV0_9FIRM</name>
<evidence type="ECO:0000313" key="2">
    <source>
        <dbReference type="Proteomes" id="UP000620366"/>
    </source>
</evidence>